<dbReference type="EMBL" id="WUBL01000114">
    <property type="protein sequence ID" value="KAF2965502.1"/>
    <property type="molecule type" value="Genomic_DNA"/>
</dbReference>
<protein>
    <submittedName>
        <fullName evidence="2">Uncharacterized protein</fullName>
    </submittedName>
</protein>
<feature type="chain" id="PRO_5028852791" evidence="1">
    <location>
        <begin position="23"/>
        <end position="243"/>
    </location>
</feature>
<sequence length="243" mass="25248">MGYSLLTTLQILSGIGIRAVSAQQLAYTSFAVTECVTETSPMPDPAVGRPAVPPIVNMAPGKSGAVEEYTETITLSYTMPPCTLCGCPGCTVVSSFMTTCLAFNTAGARGMKVQSYAIAETYLGLSSLPTFEQPTQIPYGFTSRVETCDSGACGPEAITATMTYPIGGGPFAGVETPVGGPECYSEGGNDCSTLSTRYEETPETITAAPAPVSAQPTVVTADGNNLRQQHLVVSIFVLLVTIL</sequence>
<keyword evidence="3" id="KW-1185">Reference proteome</keyword>
<proteinExistence type="predicted"/>
<evidence type="ECO:0000313" key="3">
    <source>
        <dbReference type="Proteomes" id="UP000481858"/>
    </source>
</evidence>
<keyword evidence="1" id="KW-0732">Signal</keyword>
<dbReference type="Proteomes" id="UP000481858">
    <property type="component" value="Unassembled WGS sequence"/>
</dbReference>
<evidence type="ECO:0000313" key="2">
    <source>
        <dbReference type="EMBL" id="KAF2965502.1"/>
    </source>
</evidence>
<dbReference type="AlphaFoldDB" id="A0A7C8ISN8"/>
<dbReference type="OrthoDB" id="5101370at2759"/>
<accession>A0A7C8ISN8</accession>
<dbReference type="InParanoid" id="A0A7C8ISN8"/>
<feature type="signal peptide" evidence="1">
    <location>
        <begin position="1"/>
        <end position="22"/>
    </location>
</feature>
<name>A0A7C8ISN8_9PEZI</name>
<evidence type="ECO:0000256" key="1">
    <source>
        <dbReference type="SAM" id="SignalP"/>
    </source>
</evidence>
<comment type="caution">
    <text evidence="2">The sequence shown here is derived from an EMBL/GenBank/DDBJ whole genome shotgun (WGS) entry which is preliminary data.</text>
</comment>
<gene>
    <name evidence="2" type="ORF">GQX73_g8084</name>
</gene>
<reference evidence="2 3" key="1">
    <citation type="submission" date="2019-12" db="EMBL/GenBank/DDBJ databases">
        <title>Draft genome sequence of the ascomycete Xylaria multiplex DSM 110363.</title>
        <authorList>
            <person name="Buettner E."/>
            <person name="Kellner H."/>
        </authorList>
    </citation>
    <scope>NUCLEOTIDE SEQUENCE [LARGE SCALE GENOMIC DNA]</scope>
    <source>
        <strain evidence="2 3">DSM 110363</strain>
    </source>
</reference>
<organism evidence="2 3">
    <name type="scientific">Xylaria multiplex</name>
    <dbReference type="NCBI Taxonomy" id="323545"/>
    <lineage>
        <taxon>Eukaryota</taxon>
        <taxon>Fungi</taxon>
        <taxon>Dikarya</taxon>
        <taxon>Ascomycota</taxon>
        <taxon>Pezizomycotina</taxon>
        <taxon>Sordariomycetes</taxon>
        <taxon>Xylariomycetidae</taxon>
        <taxon>Xylariales</taxon>
        <taxon>Xylariaceae</taxon>
        <taxon>Xylaria</taxon>
    </lineage>
</organism>